<accession>A0A835SK25</accession>
<dbReference type="SUPFAM" id="SSF48452">
    <property type="entry name" value="TPR-like"/>
    <property type="match status" value="1"/>
</dbReference>
<dbReference type="PANTHER" id="PTHR46082:SF6">
    <property type="entry name" value="AAA+ ATPASE DOMAIN-CONTAINING PROTEIN-RELATED"/>
    <property type="match status" value="1"/>
</dbReference>
<proteinExistence type="predicted"/>
<reference evidence="1" key="1">
    <citation type="journal article" date="2020" name="bioRxiv">
        <title>Comparative genomics of Chlamydomonas.</title>
        <authorList>
            <person name="Craig R.J."/>
            <person name="Hasan A.R."/>
            <person name="Ness R.W."/>
            <person name="Keightley P.D."/>
        </authorList>
    </citation>
    <scope>NUCLEOTIDE SEQUENCE</scope>
    <source>
        <strain evidence="1">SAG 7.73</strain>
    </source>
</reference>
<dbReference type="InterPro" id="IPR027417">
    <property type="entry name" value="P-loop_NTPase"/>
</dbReference>
<sequence length="814" mass="88545">MVEGACTTNDNLVDLRNRAADLLDIIIDRKEALLEKQLYVNIIARFDDLLQEIIKYAEDYTTRNWVVRVLTSTNDGTHYEELQQHLRELTVEAHFAITVDVHSMTVEVRDMLQALEASQARYMDHGARLRELIASNGGMTQVLASPDKLDMVLEQMGPTEKLTIAFMQQAVSSLQASQDEGVHLLIEQPSMRVFWRKLFRHKWRIPWDRFWSVFPGQLRLADVPANEVQQIEEFLRRAEQKLAFQASVEKNDPGYVSVDEITTSFPGDAPLVHSVKQLTAGNAVALGSDSSTGASGASTTVQLVQPPRCNLPELDELYCGRESAAAALANDLAGGLPEVVCITADPGYGKSSFAVDVGRRLWLAGAASGGTILVDMRKVHSKREVDAAFCAALSIDQDPTDSTARIVARVKALAYSSTAPAAVVMVIDNAEDPLNSAGSSHLLAVLAKVQDAVPIARLLVTSRSPFPEEVAGGGSSTGEQLEQQRPKVRHHQLGALQPAAAEQDVRIASDAAAAANSDSLVAVMLSALPKRQLTALAQMALFPTIFSASGAEAAMACDAPKAKALLMVHLQHGFVRFDSREAVYSLHPRVQQGLASIPVKVDLQATREAVALHCVDNLGLWAKLYSTGEASAHALHKGRQHQADIVQLLQLLGDQDAKPSLRVVQALALVAKPAALGRYLYPLGIMGLPAMVKAWENASRLLKEMGDEVLYSSSISMLAWSLRTANYYGSASEHGSSEELFREALEIRTRVLGPDHVDTLVSLSALGSSLQMQGRSAEAEPIFRDVLEKRRKITDADVTEAMANLAWTLQSLNR</sequence>
<dbReference type="Proteomes" id="UP000650467">
    <property type="component" value="Unassembled WGS sequence"/>
</dbReference>
<dbReference type="EMBL" id="JAEHOC010000034">
    <property type="protein sequence ID" value="KAG2428469.1"/>
    <property type="molecule type" value="Genomic_DNA"/>
</dbReference>
<evidence type="ECO:0000313" key="2">
    <source>
        <dbReference type="Proteomes" id="UP000650467"/>
    </source>
</evidence>
<dbReference type="InterPro" id="IPR011990">
    <property type="entry name" value="TPR-like_helical_dom_sf"/>
</dbReference>
<dbReference type="Gene3D" id="3.40.50.300">
    <property type="entry name" value="P-loop containing nucleotide triphosphate hydrolases"/>
    <property type="match status" value="1"/>
</dbReference>
<dbReference type="AlphaFoldDB" id="A0A835SK25"/>
<keyword evidence="2" id="KW-1185">Reference proteome</keyword>
<dbReference type="InterPro" id="IPR059179">
    <property type="entry name" value="MLKL-like_MCAfunc"/>
</dbReference>
<comment type="caution">
    <text evidence="1">The sequence shown here is derived from an EMBL/GenBank/DDBJ whole genome shotgun (WGS) entry which is preliminary data.</text>
</comment>
<name>A0A835SK25_CHLIN</name>
<gene>
    <name evidence="1" type="ORF">HXX76_011588</name>
</gene>
<dbReference type="InterPro" id="IPR053137">
    <property type="entry name" value="NLR-like"/>
</dbReference>
<dbReference type="CDD" id="cd21037">
    <property type="entry name" value="MLKL_NTD"/>
    <property type="match status" value="1"/>
</dbReference>
<evidence type="ECO:0000313" key="1">
    <source>
        <dbReference type="EMBL" id="KAG2428469.1"/>
    </source>
</evidence>
<organism evidence="1 2">
    <name type="scientific">Chlamydomonas incerta</name>
    <dbReference type="NCBI Taxonomy" id="51695"/>
    <lineage>
        <taxon>Eukaryota</taxon>
        <taxon>Viridiplantae</taxon>
        <taxon>Chlorophyta</taxon>
        <taxon>core chlorophytes</taxon>
        <taxon>Chlorophyceae</taxon>
        <taxon>CS clade</taxon>
        <taxon>Chlamydomonadales</taxon>
        <taxon>Chlamydomonadaceae</taxon>
        <taxon>Chlamydomonas</taxon>
    </lineage>
</organism>
<dbReference type="PANTHER" id="PTHR46082">
    <property type="entry name" value="ATP/GTP-BINDING PROTEIN-RELATED"/>
    <property type="match status" value="1"/>
</dbReference>
<dbReference type="OrthoDB" id="546701at2759"/>
<dbReference type="Pfam" id="PF13424">
    <property type="entry name" value="TPR_12"/>
    <property type="match status" value="1"/>
</dbReference>
<dbReference type="Gene3D" id="1.25.40.10">
    <property type="entry name" value="Tetratricopeptide repeat domain"/>
    <property type="match status" value="1"/>
</dbReference>
<protein>
    <submittedName>
        <fullName evidence="1">Uncharacterized protein</fullName>
    </submittedName>
</protein>
<dbReference type="SUPFAM" id="SSF52540">
    <property type="entry name" value="P-loop containing nucleoside triphosphate hydrolases"/>
    <property type="match status" value="1"/>
</dbReference>